<dbReference type="RefSeq" id="YP_009814275.1">
    <property type="nucleotide sequence ID" value="NC_048084.1"/>
</dbReference>
<accession>A0A3Q8HWY7</accession>
<dbReference type="GeneID" id="55005405"/>
<protein>
    <submittedName>
        <fullName evidence="1">Uncharacterized protein</fullName>
    </submittedName>
</protein>
<name>A0A3Q8HWY7_9CAUD</name>
<evidence type="ECO:0000313" key="1">
    <source>
        <dbReference type="EMBL" id="AYH91952.1"/>
    </source>
</evidence>
<evidence type="ECO:0000313" key="2">
    <source>
        <dbReference type="Proteomes" id="UP000273551"/>
    </source>
</evidence>
<keyword evidence="2" id="KW-1185">Reference proteome</keyword>
<sequence>MVCFLCYNEWKEEIIMTKSSNLDKIFKNMNDDWFFMDSHAEDFVTLILYDTENYMIVGRTNDIVAMKYADNDYVEDYQNKFDDLYEEQTGHENSQYRFELVPVGVTSVALKYNL</sequence>
<dbReference type="EMBL" id="MH809529">
    <property type="protein sequence ID" value="AYH91952.1"/>
    <property type="molecule type" value="Genomic_DNA"/>
</dbReference>
<dbReference type="Proteomes" id="UP000273551">
    <property type="component" value="Segment"/>
</dbReference>
<organism evidence="1 2">
    <name type="scientific">Lactobacillus phage Iacchus</name>
    <dbReference type="NCBI Taxonomy" id="2315483"/>
    <lineage>
        <taxon>Viruses</taxon>
        <taxon>Duplodnaviria</taxon>
        <taxon>Heunggongvirae</taxon>
        <taxon>Uroviricota</taxon>
        <taxon>Caudoviricetes</taxon>
        <taxon>Herelleviridae</taxon>
        <taxon>Harbinvirus</taxon>
        <taxon>Harbinvirus iacchus</taxon>
    </lineage>
</organism>
<proteinExistence type="predicted"/>
<reference evidence="1 2" key="1">
    <citation type="submission" date="2018-08" db="EMBL/GenBank/DDBJ databases">
        <title>Lactobacillus phages that infect wine-derived L. plantarum strains.</title>
        <authorList>
            <person name="Kyrkou I."/>
            <person name="Byth Carstens A."/>
            <person name="Ellegaard-Jensen L."/>
            <person name="Kot W."/>
            <person name="Hestbjerg Hansen L."/>
        </authorList>
    </citation>
    <scope>NUCLEOTIDE SEQUENCE [LARGE SCALE GENOMIC DNA]</scope>
</reference>
<dbReference type="KEGG" id="vg:55005405"/>